<dbReference type="SUPFAM" id="SSF116734">
    <property type="entry name" value="DNA methylase specificity domain"/>
    <property type="match status" value="2"/>
</dbReference>
<keyword evidence="3" id="KW-0238">DNA-binding</keyword>
<dbReference type="PANTHER" id="PTHR43140">
    <property type="entry name" value="TYPE-1 RESTRICTION ENZYME ECOKI SPECIFICITY PROTEIN"/>
    <property type="match status" value="1"/>
</dbReference>
<dbReference type="Proteomes" id="UP000614272">
    <property type="component" value="Unassembled WGS sequence"/>
</dbReference>
<comment type="caution">
    <text evidence="5">The sequence shown here is derived from an EMBL/GenBank/DDBJ whole genome shotgun (WGS) entry which is preliminary data.</text>
</comment>
<evidence type="ECO:0000256" key="2">
    <source>
        <dbReference type="ARBA" id="ARBA00022747"/>
    </source>
</evidence>
<dbReference type="InterPro" id="IPR000055">
    <property type="entry name" value="Restrct_endonuc_typeI_TRD"/>
</dbReference>
<dbReference type="CDD" id="cd17253">
    <property type="entry name" value="RMtype1_S_Eco933I-TRD2-CR2_like"/>
    <property type="match status" value="1"/>
</dbReference>
<dbReference type="Gene3D" id="3.90.220.20">
    <property type="entry name" value="DNA methylase specificity domains"/>
    <property type="match status" value="2"/>
</dbReference>
<dbReference type="InterPro" id="IPR051212">
    <property type="entry name" value="Type-I_RE_S_subunit"/>
</dbReference>
<organism evidence="5 6">
    <name type="scientific">Lacimicrobium alkaliphilum</name>
    <dbReference type="NCBI Taxonomy" id="1526571"/>
    <lineage>
        <taxon>Bacteria</taxon>
        <taxon>Pseudomonadati</taxon>
        <taxon>Pseudomonadota</taxon>
        <taxon>Gammaproteobacteria</taxon>
        <taxon>Alteromonadales</taxon>
        <taxon>Alteromonadaceae</taxon>
        <taxon>Lacimicrobium</taxon>
    </lineage>
</organism>
<comment type="similarity">
    <text evidence="1">Belongs to the type-I restriction system S methylase family.</text>
</comment>
<keyword evidence="6" id="KW-1185">Reference proteome</keyword>
<accession>A0ABQ1RBG9</accession>
<feature type="domain" description="Type I restriction modification DNA specificity" evidence="4">
    <location>
        <begin position="186"/>
        <end position="360"/>
    </location>
</feature>
<dbReference type="InterPro" id="IPR044946">
    <property type="entry name" value="Restrct_endonuc_typeI_TRD_sf"/>
</dbReference>
<evidence type="ECO:0000259" key="4">
    <source>
        <dbReference type="Pfam" id="PF01420"/>
    </source>
</evidence>
<sequence length="417" mass="47946">MYRFRPNNRLLDSKFLEAYIRSHEAQLAIDAMKTGISDSGLNLTHSRFATLKVPFAPFNEQKRIVAKIEQLFSELDNGIAALKTAREQLKVYRQAVLKNAFEGRLTAKWREENIDKLESPEQLLARIQQERESRYQQQLEEWKASIKAWEADGKEGKKPGKPKAFKAMDTIENEEIEILPRIPNCWKYARLAEIAFIGSGMSVSKDRKLNDPVEVPYLRVANVQRGNLILDEIKTMCIEKDSLSDLTLEKWDILFNEGGDRDKLGRGWIWENQISHCITQNHVFRASPILKSEYHSKFISHWGNSFGKDYFEKGGKQTTNLASINKTVLSNFPVPLPSMEEQHQLIDMLDDMMSQIEAMETEFENGIQRAETLRQSILKKAFSGQLVPQDPNDEPASELLARIQAEMTQRKGITSKR</sequence>
<evidence type="ECO:0000256" key="3">
    <source>
        <dbReference type="ARBA" id="ARBA00023125"/>
    </source>
</evidence>
<proteinExistence type="inferred from homology"/>
<evidence type="ECO:0000313" key="6">
    <source>
        <dbReference type="Proteomes" id="UP000614272"/>
    </source>
</evidence>
<evidence type="ECO:0000256" key="1">
    <source>
        <dbReference type="ARBA" id="ARBA00010923"/>
    </source>
</evidence>
<dbReference type="Pfam" id="PF01420">
    <property type="entry name" value="Methylase_S"/>
    <property type="match status" value="1"/>
</dbReference>
<gene>
    <name evidence="5" type="ORF">GCM10011357_16250</name>
</gene>
<evidence type="ECO:0000313" key="5">
    <source>
        <dbReference type="EMBL" id="GGD61682.1"/>
    </source>
</evidence>
<reference evidence="6" key="1">
    <citation type="journal article" date="2019" name="Int. J. Syst. Evol. Microbiol.">
        <title>The Global Catalogue of Microorganisms (GCM) 10K type strain sequencing project: providing services to taxonomists for standard genome sequencing and annotation.</title>
        <authorList>
            <consortium name="The Broad Institute Genomics Platform"/>
            <consortium name="The Broad Institute Genome Sequencing Center for Infectious Disease"/>
            <person name="Wu L."/>
            <person name="Ma J."/>
        </authorList>
    </citation>
    <scope>NUCLEOTIDE SEQUENCE [LARGE SCALE GENOMIC DNA]</scope>
    <source>
        <strain evidence="6">CGMCC 1.12923</strain>
    </source>
</reference>
<name>A0ABQ1RBG9_9ALTE</name>
<dbReference type="EMBL" id="BMGJ01000005">
    <property type="protein sequence ID" value="GGD61682.1"/>
    <property type="molecule type" value="Genomic_DNA"/>
</dbReference>
<protein>
    <recommendedName>
        <fullName evidence="4">Type I restriction modification DNA specificity domain-containing protein</fullName>
    </recommendedName>
</protein>
<keyword evidence="2" id="KW-0680">Restriction system</keyword>
<dbReference type="PANTHER" id="PTHR43140:SF1">
    <property type="entry name" value="TYPE I RESTRICTION ENZYME ECOKI SPECIFICITY SUBUNIT"/>
    <property type="match status" value="1"/>
</dbReference>